<dbReference type="SUPFAM" id="SSF81383">
    <property type="entry name" value="F-box domain"/>
    <property type="match status" value="1"/>
</dbReference>
<organism evidence="1">
    <name type="scientific">Absidia glauca</name>
    <name type="common">Pin mould</name>
    <dbReference type="NCBI Taxonomy" id="4829"/>
    <lineage>
        <taxon>Eukaryota</taxon>
        <taxon>Fungi</taxon>
        <taxon>Fungi incertae sedis</taxon>
        <taxon>Mucoromycota</taxon>
        <taxon>Mucoromycotina</taxon>
        <taxon>Mucoromycetes</taxon>
        <taxon>Mucorales</taxon>
        <taxon>Cunninghamellaceae</taxon>
        <taxon>Absidia</taxon>
    </lineage>
</organism>
<dbReference type="Proteomes" id="UP000078561">
    <property type="component" value="Unassembled WGS sequence"/>
</dbReference>
<dbReference type="OrthoDB" id="2286572at2759"/>
<accession>A0A163KVS0</accession>
<evidence type="ECO:0000313" key="1">
    <source>
        <dbReference type="EMBL" id="SAM00769.1"/>
    </source>
</evidence>
<dbReference type="AlphaFoldDB" id="A0A163KVS0"/>
<dbReference type="InParanoid" id="A0A163KVS0"/>
<gene>
    <name evidence="1" type="primary">ABSGL_06492.1 scaffold 8356</name>
</gene>
<dbReference type="Gene3D" id="3.80.10.10">
    <property type="entry name" value="Ribonuclease Inhibitor"/>
    <property type="match status" value="2"/>
</dbReference>
<name>A0A163KVS0_ABSGL</name>
<reference evidence="1" key="1">
    <citation type="submission" date="2016-04" db="EMBL/GenBank/DDBJ databases">
        <authorList>
            <person name="Evans L.H."/>
            <person name="Alamgir A."/>
            <person name="Owens N."/>
            <person name="Weber N.D."/>
            <person name="Virtaneva K."/>
            <person name="Barbian K."/>
            <person name="Babar A."/>
            <person name="Rosenke K."/>
        </authorList>
    </citation>
    <scope>NUCLEOTIDE SEQUENCE [LARGE SCALE GENOMIC DNA]</scope>
    <source>
        <strain evidence="1">CBS 101.48</strain>
    </source>
</reference>
<dbReference type="InterPro" id="IPR032675">
    <property type="entry name" value="LRR_dom_sf"/>
</dbReference>
<sequence length="591" mass="67995">MTGFHDIPVELIEHVLEYLPSQSQAMLLRTSRSLSHPSFWPILYHSVILQDNEQVDQFLRTIRTPSTTHGQHVRQVVISTRLNQPRSYILTTLQQACPNVTAVRLTPEQHQYNSFNYRCDIKLWPHLISASEQLYSNIHEIIQSTHQQLIYLSVNTLPTPPVSMPFLTTLKYYADILDFETLNQLNQYCPSLRTLSLNGLDVCRPMTAAWTANQSLKNLEIDQVYFADPGWYNTFSKLYPQLRSLVLQHLASSSKTSLTAIQIYNMMMGDYDDDVDVVVSELSLQERQEQRQHRASSFRRYYTWDDTVRAMDELMMGLTKLRRLHIYSIGALPLTTDDTDCLTFFDRLDALDDVRLDWYCKPLKTPVGTTEKEAAPKWARVHRLIQACPHVRSWHLFLRHDPIPLQRQALELLATRRLVSLTLHTTHESDTTLPIDALLTQLPSLTTLELWTKFGNDLRSPIEQQAPRLKHLVLPLDPHGLTRFVYIGKLASSRLIAYVHARCPRLSVLHLDARQTKKPITLNLAGTHLKELDLGSSLTVGKMKRSVVVKEANKSRWYAFANGAWERVPWAPEPHLTIMCDAVDSCVYKPS</sequence>
<dbReference type="SUPFAM" id="SSF52047">
    <property type="entry name" value="RNI-like"/>
    <property type="match status" value="1"/>
</dbReference>
<keyword evidence="2" id="KW-1185">Reference proteome</keyword>
<proteinExistence type="predicted"/>
<evidence type="ECO:0000313" key="2">
    <source>
        <dbReference type="Proteomes" id="UP000078561"/>
    </source>
</evidence>
<evidence type="ECO:0008006" key="3">
    <source>
        <dbReference type="Google" id="ProtNLM"/>
    </source>
</evidence>
<protein>
    <recommendedName>
        <fullName evidence="3">F-box domain-containing protein</fullName>
    </recommendedName>
</protein>
<dbReference type="InterPro" id="IPR036047">
    <property type="entry name" value="F-box-like_dom_sf"/>
</dbReference>
<dbReference type="EMBL" id="LT553414">
    <property type="protein sequence ID" value="SAM00769.1"/>
    <property type="molecule type" value="Genomic_DNA"/>
</dbReference>